<dbReference type="PANTHER" id="PTHR46244:SF6">
    <property type="entry name" value="PHOSPHOENOLPYRUVATE-PROTEIN PHOSPHOTRANSFERASE"/>
    <property type="match status" value="1"/>
</dbReference>
<evidence type="ECO:0000256" key="2">
    <source>
        <dbReference type="ARBA" id="ARBA00001946"/>
    </source>
</evidence>
<reference evidence="17" key="1">
    <citation type="submission" date="2017-02" db="EMBL/GenBank/DDBJ databases">
        <title>Comparative genomics and description of representatives of a novel lineage of planctomycetes thriving in anoxic sediments.</title>
        <authorList>
            <person name="Spring S."/>
            <person name="Bunk B."/>
            <person name="Sproer C."/>
        </authorList>
    </citation>
    <scope>NUCLEOTIDE SEQUENCE [LARGE SCALE GENOMIC DNA]</scope>
    <source>
        <strain evidence="17">ST-NAGAB-D1</strain>
    </source>
</reference>
<dbReference type="Gene3D" id="3.20.20.60">
    <property type="entry name" value="Phosphoenolpyruvate-binding domains"/>
    <property type="match status" value="1"/>
</dbReference>
<dbReference type="SUPFAM" id="SSF52009">
    <property type="entry name" value="Phosphohistidine domain"/>
    <property type="match status" value="1"/>
</dbReference>
<organism evidence="16 17">
    <name type="scientific">Anaerohalosphaera lusitana</name>
    <dbReference type="NCBI Taxonomy" id="1936003"/>
    <lineage>
        <taxon>Bacteria</taxon>
        <taxon>Pseudomonadati</taxon>
        <taxon>Planctomycetota</taxon>
        <taxon>Phycisphaerae</taxon>
        <taxon>Sedimentisphaerales</taxon>
        <taxon>Anaerohalosphaeraceae</taxon>
        <taxon>Anaerohalosphaera</taxon>
    </lineage>
</organism>
<dbReference type="Gene3D" id="1.10.274.10">
    <property type="entry name" value="PtsI, HPr-binding domain"/>
    <property type="match status" value="1"/>
</dbReference>
<dbReference type="PANTHER" id="PTHR46244">
    <property type="entry name" value="PHOSPHOENOLPYRUVATE-PROTEIN PHOSPHOTRANSFERASE"/>
    <property type="match status" value="1"/>
</dbReference>
<name>A0A1U9NH46_9BACT</name>
<dbReference type="Pfam" id="PF02896">
    <property type="entry name" value="PEP-utilizers_C"/>
    <property type="match status" value="1"/>
</dbReference>
<keyword evidence="9 16" id="KW-0808">Transferase</keyword>
<evidence type="ECO:0000256" key="14">
    <source>
        <dbReference type="SAM" id="Coils"/>
    </source>
</evidence>
<comment type="subcellular location">
    <subcellularLocation>
        <location evidence="3">Cytoplasm</location>
    </subcellularLocation>
</comment>
<proteinExistence type="inferred from homology"/>
<feature type="domain" description="GAF" evidence="15">
    <location>
        <begin position="22"/>
        <end position="169"/>
    </location>
</feature>
<dbReference type="GO" id="GO:0008965">
    <property type="term" value="F:phosphoenolpyruvate-protein phosphotransferase activity"/>
    <property type="evidence" value="ECO:0007669"/>
    <property type="project" value="UniProtKB-EC"/>
</dbReference>
<keyword evidence="17" id="KW-1185">Reference proteome</keyword>
<keyword evidence="7" id="KW-0963">Cytoplasm</keyword>
<dbReference type="GO" id="GO:0005737">
    <property type="term" value="C:cytoplasm"/>
    <property type="evidence" value="ECO:0007669"/>
    <property type="project" value="UniProtKB-SubCell"/>
</dbReference>
<dbReference type="InterPro" id="IPR008731">
    <property type="entry name" value="PTS_EIN"/>
</dbReference>
<evidence type="ECO:0000256" key="4">
    <source>
        <dbReference type="ARBA" id="ARBA00007837"/>
    </source>
</evidence>
<keyword evidence="14" id="KW-0175">Coiled coil</keyword>
<dbReference type="Pfam" id="PF13185">
    <property type="entry name" value="GAF_2"/>
    <property type="match status" value="1"/>
</dbReference>
<evidence type="ECO:0000256" key="3">
    <source>
        <dbReference type="ARBA" id="ARBA00004496"/>
    </source>
</evidence>
<dbReference type="GO" id="GO:0016301">
    <property type="term" value="F:kinase activity"/>
    <property type="evidence" value="ECO:0007669"/>
    <property type="project" value="UniProtKB-KW"/>
</dbReference>
<dbReference type="KEGG" id="alus:STSP2_00396"/>
<evidence type="ECO:0000256" key="12">
    <source>
        <dbReference type="ARBA" id="ARBA00022777"/>
    </source>
</evidence>
<dbReference type="InterPro" id="IPR036637">
    <property type="entry name" value="Phosphohistidine_dom_sf"/>
</dbReference>
<comment type="cofactor">
    <cofactor evidence="2">
        <name>Mg(2+)</name>
        <dbReference type="ChEBI" id="CHEBI:18420"/>
    </cofactor>
</comment>
<dbReference type="EC" id="2.7.3.9" evidence="5"/>
<evidence type="ECO:0000313" key="17">
    <source>
        <dbReference type="Proteomes" id="UP000189674"/>
    </source>
</evidence>
<dbReference type="SUPFAM" id="SSF47831">
    <property type="entry name" value="Enzyme I of the PEP:sugar phosphotransferase system HPr-binding (sub)domain"/>
    <property type="match status" value="1"/>
</dbReference>
<accession>A0A1U9NH46</accession>
<dbReference type="SUPFAM" id="SSF55781">
    <property type="entry name" value="GAF domain-like"/>
    <property type="match status" value="1"/>
</dbReference>
<dbReference type="InterPro" id="IPR050499">
    <property type="entry name" value="PEP-utilizing_PTS_enzyme"/>
</dbReference>
<keyword evidence="13" id="KW-0460">Magnesium</keyword>
<evidence type="ECO:0000256" key="10">
    <source>
        <dbReference type="ARBA" id="ARBA00022683"/>
    </source>
</evidence>
<dbReference type="InterPro" id="IPR036618">
    <property type="entry name" value="PtsI_HPr-bd_sf"/>
</dbReference>
<evidence type="ECO:0000256" key="6">
    <source>
        <dbReference type="ARBA" id="ARBA00022448"/>
    </source>
</evidence>
<feature type="coiled-coil region" evidence="14">
    <location>
        <begin position="227"/>
        <end position="254"/>
    </location>
</feature>
<evidence type="ECO:0000256" key="7">
    <source>
        <dbReference type="ARBA" id="ARBA00022490"/>
    </source>
</evidence>
<dbReference type="RefSeq" id="WP_169852911.1">
    <property type="nucleotide sequence ID" value="NZ_CP019791.1"/>
</dbReference>
<evidence type="ECO:0000256" key="11">
    <source>
        <dbReference type="ARBA" id="ARBA00022723"/>
    </source>
</evidence>
<gene>
    <name evidence="16" type="primary">ptsI_1</name>
    <name evidence="16" type="ORF">STSP2_00396</name>
</gene>
<comment type="catalytic activity">
    <reaction evidence="1">
        <text>L-histidyl-[protein] + phosphoenolpyruvate = N(pros)-phospho-L-histidyl-[protein] + pyruvate</text>
        <dbReference type="Rhea" id="RHEA:23880"/>
        <dbReference type="Rhea" id="RHEA-COMP:9745"/>
        <dbReference type="Rhea" id="RHEA-COMP:9746"/>
        <dbReference type="ChEBI" id="CHEBI:15361"/>
        <dbReference type="ChEBI" id="CHEBI:29979"/>
        <dbReference type="ChEBI" id="CHEBI:58702"/>
        <dbReference type="ChEBI" id="CHEBI:64837"/>
        <dbReference type="EC" id="2.7.3.9"/>
    </reaction>
</comment>
<keyword evidence="6" id="KW-0813">Transport</keyword>
<dbReference type="InterPro" id="IPR040442">
    <property type="entry name" value="Pyrv_kinase-like_dom_sf"/>
</dbReference>
<dbReference type="InterPro" id="IPR006318">
    <property type="entry name" value="PTS_EI-like"/>
</dbReference>
<evidence type="ECO:0000256" key="1">
    <source>
        <dbReference type="ARBA" id="ARBA00000683"/>
    </source>
</evidence>
<evidence type="ECO:0000256" key="9">
    <source>
        <dbReference type="ARBA" id="ARBA00022679"/>
    </source>
</evidence>
<keyword evidence="16" id="KW-0670">Pyruvate</keyword>
<dbReference type="InterPro" id="IPR008279">
    <property type="entry name" value="PEP-util_enz_mobile_dom"/>
</dbReference>
<dbReference type="Pfam" id="PF00391">
    <property type="entry name" value="PEP-utilizers"/>
    <property type="match status" value="1"/>
</dbReference>
<dbReference type="Gene3D" id="3.30.450.40">
    <property type="match status" value="1"/>
</dbReference>
<dbReference type="Proteomes" id="UP000189674">
    <property type="component" value="Chromosome"/>
</dbReference>
<protein>
    <recommendedName>
        <fullName evidence="5">phosphoenolpyruvate--protein phosphotransferase</fullName>
        <ecNumber evidence="5">2.7.3.9</ecNumber>
    </recommendedName>
</protein>
<dbReference type="InterPro" id="IPR003018">
    <property type="entry name" value="GAF"/>
</dbReference>
<evidence type="ECO:0000256" key="5">
    <source>
        <dbReference type="ARBA" id="ARBA00012232"/>
    </source>
</evidence>
<comment type="similarity">
    <text evidence="4">Belongs to the PEP-utilizing enzyme family.</text>
</comment>
<dbReference type="STRING" id="1936003.STSP2_00396"/>
<keyword evidence="8" id="KW-0762">Sugar transport</keyword>
<sequence>MDRIKLLCDISELNHLFRDSVSVENFLQRIVVMVTQHMKSDVCSIYLYDDDTDQLTLKATEGLSQDSIDHIGMKLGEGLTGKSLQELRTICVTKASKEPDYKLFVGCGEEPFENFLAVPITRGISRIGVLVVQRKKRRRFNEGDVLALKAVASQLANIIENAKFIMAIHSPAAQAEEARSRSAAENLSFVRGKPASQGFAFSQAHILDREKTFSSLNKKRFPNHYTIAQFDEAIEETTRQLHELQRRVEEKLSDAASLIFASHLLILKDNEFVGTMRKRIEQGTNPPRAILDVANQYMDIFAVSGHTYVREKVQDIEDLIVRLMGNLDGEFECLADYGNEIVIARELFPSDLLQMSSQNVQGVVLVSGGVTSHLAVLARSLQIPMVIAKERALLDIKHSTPILVDADTGNVYINPAGDIVESFHKRKEEQLAHPEDHPPAKQRIYTKDKTRIRLFANINLLNDLETARKMHCSGVGLYRTEFPFIIRSDFPSEQEQYIGYRKLVRAMRKKPVVFRTLDIGGDKILSYYQDVHEQNPTMGMRSIRFSLQNQRVFVKQIRAILRAGKNANLHIMFPMISSIDEFLQAKQIVRTTSEIMTSENVPHNENPKLGIMVELPSVVHLMEEFVQHADFFSIGTNDLVQFMLAVDRTNETVSNFYLPHHPAVLRSIHHVVKVATEHKKSVSLCGDMAHNPHYIPFLLGIGLRGLSVDPVYVPRVQQAIENTDLTHARQLAKELLAQHDTKTIANKLGIRD</sequence>
<dbReference type="AlphaFoldDB" id="A0A1U9NH46"/>
<evidence type="ECO:0000256" key="8">
    <source>
        <dbReference type="ARBA" id="ARBA00022597"/>
    </source>
</evidence>
<dbReference type="InterPro" id="IPR029016">
    <property type="entry name" value="GAF-like_dom_sf"/>
</dbReference>
<keyword evidence="10" id="KW-0598">Phosphotransferase system</keyword>
<keyword evidence="11" id="KW-0479">Metal-binding</keyword>
<evidence type="ECO:0000256" key="13">
    <source>
        <dbReference type="ARBA" id="ARBA00022842"/>
    </source>
</evidence>
<evidence type="ECO:0000259" key="15">
    <source>
        <dbReference type="SMART" id="SM00065"/>
    </source>
</evidence>
<dbReference type="EMBL" id="CP019791">
    <property type="protein sequence ID" value="AQT67253.1"/>
    <property type="molecule type" value="Genomic_DNA"/>
</dbReference>
<keyword evidence="12" id="KW-0418">Kinase</keyword>
<dbReference type="InterPro" id="IPR000121">
    <property type="entry name" value="PEP_util_C"/>
</dbReference>
<evidence type="ECO:0000313" key="16">
    <source>
        <dbReference type="EMBL" id="AQT67253.1"/>
    </source>
</evidence>
<dbReference type="GO" id="GO:0009401">
    <property type="term" value="P:phosphoenolpyruvate-dependent sugar phosphotransferase system"/>
    <property type="evidence" value="ECO:0007669"/>
    <property type="project" value="UniProtKB-KW"/>
</dbReference>
<dbReference type="InterPro" id="IPR015813">
    <property type="entry name" value="Pyrv/PenolPyrv_kinase-like_dom"/>
</dbReference>
<dbReference type="SUPFAM" id="SSF51621">
    <property type="entry name" value="Phosphoenolpyruvate/pyruvate domain"/>
    <property type="match status" value="1"/>
</dbReference>
<dbReference type="PRINTS" id="PR01736">
    <property type="entry name" value="PHPHTRNFRASE"/>
</dbReference>
<dbReference type="NCBIfam" id="TIGR01417">
    <property type="entry name" value="PTS_I_fam"/>
    <property type="match status" value="1"/>
</dbReference>
<dbReference type="Gene3D" id="3.50.30.10">
    <property type="entry name" value="Phosphohistidine domain"/>
    <property type="match status" value="1"/>
</dbReference>
<dbReference type="Pfam" id="PF05524">
    <property type="entry name" value="PEP-utilisers_N"/>
    <property type="match status" value="1"/>
</dbReference>
<dbReference type="SMART" id="SM00065">
    <property type="entry name" value="GAF"/>
    <property type="match status" value="1"/>
</dbReference>
<dbReference type="GO" id="GO:0046872">
    <property type="term" value="F:metal ion binding"/>
    <property type="evidence" value="ECO:0007669"/>
    <property type="project" value="UniProtKB-KW"/>
</dbReference>